<keyword evidence="4" id="KW-0804">Transcription</keyword>
<protein>
    <submittedName>
        <fullName evidence="6">Fis family transcriptional regulator</fullName>
    </submittedName>
</protein>
<dbReference type="SUPFAM" id="SSF52540">
    <property type="entry name" value="P-loop containing nucleoside triphosphate hydrolases"/>
    <property type="match status" value="1"/>
</dbReference>
<dbReference type="RefSeq" id="WP_147781747.1">
    <property type="nucleotide sequence ID" value="NZ_VRMG01000002.1"/>
</dbReference>
<comment type="caution">
    <text evidence="6">The sequence shown here is derived from an EMBL/GenBank/DDBJ whole genome shotgun (WGS) entry which is preliminary data.</text>
</comment>
<dbReference type="EMBL" id="VRMG01000002">
    <property type="protein sequence ID" value="TXN32650.1"/>
    <property type="molecule type" value="Genomic_DNA"/>
</dbReference>
<evidence type="ECO:0000256" key="1">
    <source>
        <dbReference type="ARBA" id="ARBA00022741"/>
    </source>
</evidence>
<gene>
    <name evidence="6" type="ORF">FVP33_00820</name>
</gene>
<dbReference type="InterPro" id="IPR002078">
    <property type="entry name" value="Sigma_54_int"/>
</dbReference>
<sequence length="579" mass="62547">MNPPLDGVSDGNAVRLTKEQALGGTDEHGTPTTELVRSWERSHAALGAPGNVEVKHVPESLLDEHLLEMFHAPLTKFAQDLEGTGLGLLLADSRGQILQRWYQDRQAMSHFDRVGTVRGAVLAENVVGTNGVGTVIATGRALQIKGEEHFAEFYRDAVCTGAPVLHPITGKLMAVVTLSCDLTPRSDLLKPLVRSMTTQLEQHLMSVEHPDAREMLGAFVSLTRQQPGPVVAFGPLGIMIQSSTASVMSDHDKSLLQVLAGEGRPSGRYAVELSSGLTDLNLTRIGRDNSVISVAPAGPDSDRRTFAKGFALPRVVGRSPGWLAVANQVDRLRDSRELVILVGEAGVGKTTLALGTPFKSGLTAPNSALIDAAQRHILGTREWLTRLSEALETRHNVVLRGIETLDAPALDGARSLLDSRTTSGAVFMTLTADAPEELEPHILRFAAQPITLPPLRDRILDLEELWASLVAAIAPTSRMDLSSEAVDLLRAYDWPGNVRELRQVINQLASSGRTGKIVPSDLPTTMQNKRTLSLIERVELEAIRKALVVAGGNRMKAADILGISRATVYRKMKAYRLGS</sequence>
<dbReference type="InterPro" id="IPR002197">
    <property type="entry name" value="HTH_Fis"/>
</dbReference>
<dbReference type="PROSITE" id="PS50045">
    <property type="entry name" value="SIGMA54_INTERACT_4"/>
    <property type="match status" value="1"/>
</dbReference>
<keyword evidence="3" id="KW-0805">Transcription regulation</keyword>
<reference evidence="6 7" key="1">
    <citation type="submission" date="2019-08" db="EMBL/GenBank/DDBJ databases">
        <title>Bacterial whole genome sequence for Glaciihabitans sp. CHu50b-6-2.</title>
        <authorList>
            <person name="Jin L."/>
        </authorList>
    </citation>
    <scope>NUCLEOTIDE SEQUENCE [LARGE SCALE GENOMIC DNA]</scope>
    <source>
        <strain evidence="6 7">CHu50b-6-2</strain>
    </source>
</reference>
<name>A0A5C8UX48_9MICO</name>
<accession>A0A5C8UX48</accession>
<dbReference type="Pfam" id="PF02954">
    <property type="entry name" value="HTH_8"/>
    <property type="match status" value="1"/>
</dbReference>
<dbReference type="Gene3D" id="3.30.450.40">
    <property type="match status" value="1"/>
</dbReference>
<dbReference type="PRINTS" id="PR01590">
    <property type="entry name" value="HTHFIS"/>
</dbReference>
<dbReference type="Proteomes" id="UP000321379">
    <property type="component" value="Unassembled WGS sequence"/>
</dbReference>
<dbReference type="Gene3D" id="1.10.8.60">
    <property type="match status" value="1"/>
</dbReference>
<keyword evidence="2" id="KW-0067">ATP-binding</keyword>
<dbReference type="AlphaFoldDB" id="A0A5C8UX48"/>
<evidence type="ECO:0000313" key="6">
    <source>
        <dbReference type="EMBL" id="TXN32650.1"/>
    </source>
</evidence>
<evidence type="ECO:0000313" key="7">
    <source>
        <dbReference type="Proteomes" id="UP000321379"/>
    </source>
</evidence>
<dbReference type="SUPFAM" id="SSF46689">
    <property type="entry name" value="Homeodomain-like"/>
    <property type="match status" value="1"/>
</dbReference>
<dbReference type="Pfam" id="PF25601">
    <property type="entry name" value="AAA_lid_14"/>
    <property type="match status" value="1"/>
</dbReference>
<proteinExistence type="predicted"/>
<keyword evidence="7" id="KW-1185">Reference proteome</keyword>
<dbReference type="GO" id="GO:0005524">
    <property type="term" value="F:ATP binding"/>
    <property type="evidence" value="ECO:0007669"/>
    <property type="project" value="UniProtKB-KW"/>
</dbReference>
<keyword evidence="1" id="KW-0547">Nucleotide-binding</keyword>
<feature type="domain" description="Sigma-54 factor interaction" evidence="5">
    <location>
        <begin position="315"/>
        <end position="510"/>
    </location>
</feature>
<evidence type="ECO:0000256" key="2">
    <source>
        <dbReference type="ARBA" id="ARBA00022840"/>
    </source>
</evidence>
<dbReference type="Gene3D" id="1.10.10.60">
    <property type="entry name" value="Homeodomain-like"/>
    <property type="match status" value="1"/>
</dbReference>
<dbReference type="InterPro" id="IPR058031">
    <property type="entry name" value="AAA_lid_NorR"/>
</dbReference>
<dbReference type="InterPro" id="IPR027417">
    <property type="entry name" value="P-loop_NTPase"/>
</dbReference>
<dbReference type="InterPro" id="IPR009057">
    <property type="entry name" value="Homeodomain-like_sf"/>
</dbReference>
<dbReference type="GO" id="GO:0043565">
    <property type="term" value="F:sequence-specific DNA binding"/>
    <property type="evidence" value="ECO:0007669"/>
    <property type="project" value="InterPro"/>
</dbReference>
<dbReference type="InterPro" id="IPR029016">
    <property type="entry name" value="GAF-like_dom_sf"/>
</dbReference>
<dbReference type="PANTHER" id="PTHR32071">
    <property type="entry name" value="TRANSCRIPTIONAL REGULATORY PROTEIN"/>
    <property type="match status" value="1"/>
</dbReference>
<evidence type="ECO:0000256" key="4">
    <source>
        <dbReference type="ARBA" id="ARBA00023163"/>
    </source>
</evidence>
<evidence type="ECO:0000259" key="5">
    <source>
        <dbReference type="PROSITE" id="PS50045"/>
    </source>
</evidence>
<evidence type="ECO:0000256" key="3">
    <source>
        <dbReference type="ARBA" id="ARBA00023015"/>
    </source>
</evidence>
<dbReference type="GO" id="GO:0006355">
    <property type="term" value="P:regulation of DNA-templated transcription"/>
    <property type="evidence" value="ECO:0007669"/>
    <property type="project" value="InterPro"/>
</dbReference>
<organism evidence="6 7">
    <name type="scientific">Lacisediminihabitans profunda</name>
    <dbReference type="NCBI Taxonomy" id="2594790"/>
    <lineage>
        <taxon>Bacteria</taxon>
        <taxon>Bacillati</taxon>
        <taxon>Actinomycetota</taxon>
        <taxon>Actinomycetes</taxon>
        <taxon>Micrococcales</taxon>
        <taxon>Microbacteriaceae</taxon>
        <taxon>Lacisediminihabitans</taxon>
    </lineage>
</organism>